<comment type="caution">
    <text evidence="2">The sequence shown here is derived from an EMBL/GenBank/DDBJ whole genome shotgun (WGS) entry which is preliminary data.</text>
</comment>
<dbReference type="RefSeq" id="WP_070067685.1">
    <property type="nucleotide sequence ID" value="NZ_MJUW02000102.1"/>
</dbReference>
<dbReference type="AlphaFoldDB" id="A0A1V6LYC4"/>
<dbReference type="Proteomes" id="UP000242219">
    <property type="component" value="Unassembled WGS sequence"/>
</dbReference>
<dbReference type="Pfam" id="PF18863">
    <property type="entry name" value="AbiJ_NTD4"/>
    <property type="match status" value="1"/>
</dbReference>
<sequence length="262" mass="29917">MQNNPSFSERHGFQKEPKQITIRHEAPLRLRKAILDIAIEAGFKAKDIRDVLCRKLHEIENEDNWSDEPVMKECLDLIKGCEWFKVYEICEVLAQEKNIPLVWRNSFEKELNKFFIEEGIGWKLANGLVVTRGEKDFEKVMSVAKEQLEETKRMTAKSELGEAIKDLSRRPEPDITGAIQHSIAALECVARDISGEHKKTLGDIIGKIKIPQPIDKAIEKIWGFASNQARHIKEGTKPDFAEAELTVHLSAALISYLCEKNK</sequence>
<evidence type="ECO:0000313" key="2">
    <source>
        <dbReference type="EMBL" id="OQD45148.1"/>
    </source>
</evidence>
<dbReference type="EMBL" id="MJUW02000102">
    <property type="protein sequence ID" value="OQD45148.1"/>
    <property type="molecule type" value="Genomic_DNA"/>
</dbReference>
<reference evidence="2 3" key="1">
    <citation type="journal article" date="2016" name="Genome Announc.">
        <title>Draft Genome Sequence of the Anaerobic Ammonium-Oxidizing Bacterium 'Candidatus Brocadia sp. 40'.</title>
        <authorList>
            <person name="Ali M."/>
            <person name="Haroon M.F."/>
            <person name="Narita Y."/>
            <person name="Zhang L."/>
            <person name="Rangel Shaw D."/>
            <person name="Okabe S."/>
            <person name="Saikaly P.E."/>
        </authorList>
    </citation>
    <scope>NUCLEOTIDE SEQUENCE [LARGE SCALE GENOMIC DNA]</scope>
    <source>
        <strain evidence="2 3">40</strain>
    </source>
</reference>
<name>A0A1V6LYC4_9BACT</name>
<evidence type="ECO:0000313" key="3">
    <source>
        <dbReference type="Proteomes" id="UP000242219"/>
    </source>
</evidence>
<accession>A0A1V6LYC4</accession>
<protein>
    <recommendedName>
        <fullName evidence="1">HEPN AbiJ-N-terminal domain-containing protein</fullName>
    </recommendedName>
</protein>
<gene>
    <name evidence="2" type="ORF">BIY37_10015</name>
</gene>
<proteinExistence type="predicted"/>
<evidence type="ECO:0000259" key="1">
    <source>
        <dbReference type="Pfam" id="PF18863"/>
    </source>
</evidence>
<keyword evidence="3" id="KW-1185">Reference proteome</keyword>
<dbReference type="InterPro" id="IPR049503">
    <property type="entry name" value="AbiJ_NTD4"/>
</dbReference>
<organism evidence="2 3">
    <name type="scientific">Candidatus Brocadia sapporoensis</name>
    <dbReference type="NCBI Taxonomy" id="392547"/>
    <lineage>
        <taxon>Bacteria</taxon>
        <taxon>Pseudomonadati</taxon>
        <taxon>Planctomycetota</taxon>
        <taxon>Candidatus Brocadiia</taxon>
        <taxon>Candidatus Brocadiales</taxon>
        <taxon>Candidatus Brocadiaceae</taxon>
        <taxon>Candidatus Brocadia</taxon>
    </lineage>
</organism>
<feature type="domain" description="HEPN AbiJ-N-terminal" evidence="1">
    <location>
        <begin position="6"/>
        <end position="139"/>
    </location>
</feature>